<gene>
    <name evidence="1" type="ORF">BO225_06360</name>
</gene>
<dbReference type="Proteomes" id="UP000186705">
    <property type="component" value="Unassembled WGS sequence"/>
</dbReference>
<comment type="caution">
    <text evidence="1">The sequence shown here is derived from an EMBL/GenBank/DDBJ whole genome shotgun (WGS) entry which is preliminary data.</text>
</comment>
<evidence type="ECO:0000313" key="1">
    <source>
        <dbReference type="EMBL" id="OLU46386.1"/>
    </source>
</evidence>
<dbReference type="RefSeq" id="WP_076341434.1">
    <property type="nucleotide sequence ID" value="NZ_CAMSPY010000024.1"/>
</dbReference>
<sequence length="114" mass="13456">MAIVLFLFSIQLVSFVCLSVSKSQALYLAQKENRIEMAIVFEAKKILYHNERIRKCGFDEADLILYQNYETRQGSIEFMDQTTFLDVEYRFEGLSKRVRIYYSGVQIDQIEFEA</sequence>
<dbReference type="EMBL" id="MPKA01000065">
    <property type="protein sequence ID" value="OLU46386.1"/>
    <property type="molecule type" value="Genomic_DNA"/>
</dbReference>
<proteinExistence type="predicted"/>
<name>A0A1U7NMG8_9FIRM</name>
<organism evidence="1 2">
    <name type="scientific">Dubosiella newyorkensis</name>
    <dbReference type="NCBI Taxonomy" id="1862672"/>
    <lineage>
        <taxon>Bacteria</taxon>
        <taxon>Bacillati</taxon>
        <taxon>Bacillota</taxon>
        <taxon>Erysipelotrichia</taxon>
        <taxon>Erysipelotrichales</taxon>
        <taxon>Erysipelotrichaceae</taxon>
        <taxon>Dubosiella</taxon>
    </lineage>
</organism>
<keyword evidence="2" id="KW-1185">Reference proteome</keyword>
<dbReference type="STRING" id="1862672.BO225_06360"/>
<dbReference type="AlphaFoldDB" id="A0A1U7NMG8"/>
<evidence type="ECO:0008006" key="3">
    <source>
        <dbReference type="Google" id="ProtNLM"/>
    </source>
</evidence>
<protein>
    <recommendedName>
        <fullName evidence="3">Prepilin-type N-terminal cleavage/methylation domain-containing protein</fullName>
    </recommendedName>
</protein>
<evidence type="ECO:0000313" key="2">
    <source>
        <dbReference type="Proteomes" id="UP000186705"/>
    </source>
</evidence>
<accession>A0A1U7NMG8</accession>
<reference evidence="1 2" key="1">
    <citation type="submission" date="2016-11" db="EMBL/GenBank/DDBJ databases">
        <title>Description of two novel members of the family Erysipelotrichaceae: Ileibacterium lipovorans gen. nov., sp. nov. and Dubosiella newyorkensis, gen. nov., sp. nov.</title>
        <authorList>
            <person name="Cox L.M."/>
            <person name="Sohn J."/>
            <person name="Tyrrell K.L."/>
            <person name="Citron D.M."/>
            <person name="Lawson P.A."/>
            <person name="Patel N.B."/>
            <person name="Iizumi T."/>
            <person name="Perez-Perez G.I."/>
            <person name="Goldstein E.J."/>
            <person name="Blaser M.J."/>
        </authorList>
    </citation>
    <scope>NUCLEOTIDE SEQUENCE [LARGE SCALE GENOMIC DNA]</scope>
    <source>
        <strain evidence="1 2">NYU-BL-A4</strain>
    </source>
</reference>